<dbReference type="RefSeq" id="WP_344752329.1">
    <property type="nucleotide sequence ID" value="NZ_BAABBW010000002.1"/>
</dbReference>
<evidence type="ECO:0000313" key="6">
    <source>
        <dbReference type="Proteomes" id="UP001501079"/>
    </source>
</evidence>
<dbReference type="InterPro" id="IPR003961">
    <property type="entry name" value="FN3_dom"/>
</dbReference>
<dbReference type="Pfam" id="PF00149">
    <property type="entry name" value="Metallophos"/>
    <property type="match status" value="1"/>
</dbReference>
<dbReference type="CDD" id="cd00063">
    <property type="entry name" value="FN3"/>
    <property type="match status" value="1"/>
</dbReference>
<evidence type="ECO:0000256" key="1">
    <source>
        <dbReference type="ARBA" id="ARBA00022729"/>
    </source>
</evidence>
<evidence type="ECO:0000259" key="4">
    <source>
        <dbReference type="Pfam" id="PF16656"/>
    </source>
</evidence>
<dbReference type="InterPro" id="IPR008963">
    <property type="entry name" value="Purple_acid_Pase-like_N"/>
</dbReference>
<dbReference type="SUPFAM" id="SSF49363">
    <property type="entry name" value="Purple acid phosphatase, N-terminal domain"/>
    <property type="match status" value="1"/>
</dbReference>
<dbReference type="Gene3D" id="3.60.21.10">
    <property type="match status" value="1"/>
</dbReference>
<comment type="caution">
    <text evidence="5">The sequence shown here is derived from an EMBL/GenBank/DDBJ whole genome shotgun (WGS) entry which is preliminary data.</text>
</comment>
<dbReference type="InterPro" id="IPR039331">
    <property type="entry name" value="PAPs-like"/>
</dbReference>
<feature type="signal peptide" evidence="2">
    <location>
        <begin position="1"/>
        <end position="44"/>
    </location>
</feature>
<dbReference type="PANTHER" id="PTHR22953">
    <property type="entry name" value="ACID PHOSPHATASE RELATED"/>
    <property type="match status" value="1"/>
</dbReference>
<dbReference type="EMBL" id="BAABBW010000002">
    <property type="protein sequence ID" value="GAA4171708.1"/>
    <property type="molecule type" value="Genomic_DNA"/>
</dbReference>
<evidence type="ECO:0000259" key="3">
    <source>
        <dbReference type="Pfam" id="PF00149"/>
    </source>
</evidence>
<dbReference type="InterPro" id="IPR004843">
    <property type="entry name" value="Calcineurin-like_PHP"/>
</dbReference>
<proteinExistence type="predicted"/>
<dbReference type="Pfam" id="PF16656">
    <property type="entry name" value="Pur_ac_phosph_N"/>
    <property type="match status" value="1"/>
</dbReference>
<reference evidence="6" key="1">
    <citation type="journal article" date="2019" name="Int. J. Syst. Evol. Microbiol.">
        <title>The Global Catalogue of Microorganisms (GCM) 10K type strain sequencing project: providing services to taxonomists for standard genome sequencing and annotation.</title>
        <authorList>
            <consortium name="The Broad Institute Genomics Platform"/>
            <consortium name="The Broad Institute Genome Sequencing Center for Infectious Disease"/>
            <person name="Wu L."/>
            <person name="Ma J."/>
        </authorList>
    </citation>
    <scope>NUCLEOTIDE SEQUENCE [LARGE SCALE GENOMIC DNA]</scope>
    <source>
        <strain evidence="6">JCM 17591</strain>
    </source>
</reference>
<dbReference type="SUPFAM" id="SSF56300">
    <property type="entry name" value="Metallo-dependent phosphatases"/>
    <property type="match status" value="1"/>
</dbReference>
<protein>
    <recommendedName>
        <fullName evidence="7">Metallophosphoesterase family protein</fullName>
    </recommendedName>
</protein>
<evidence type="ECO:0000256" key="2">
    <source>
        <dbReference type="SAM" id="SignalP"/>
    </source>
</evidence>
<gene>
    <name evidence="5" type="ORF">GCM10022287_11390</name>
</gene>
<name>A0ABP7ZW87_9MICO</name>
<sequence length="665" mass="69552">MPETAATHMLRRGRRRATVVLSAVALGASCVLGGIAAAPAPALAADTPSANQTGIVLGVGATESQRILSWYTAVDTAQEVQLAPTAALVDGAFPADALSFAALGAANTTTTGYNRHATLDGLQENTQYSYRVGSDGDWSATYSFKTQSFDGPFDFLFYGDPQIGSSGDAVADGAGWADTLNVSLAANPNAELLVSGGDQVETANTEAHWNNFLISDKLRQYPWAATIGNHDVGGKAYEQHFYTPNTDRTAPYYSNGNPAGASSGGDYWYIYKDVLFIDLNSNSYATSQGGGGDAAHVSYVTDVVNQHGAEAKYTVLVYHHAIYSPADHAKDGDNKVRRVDFPTTFSKLGVDLVLQGHDHSYSRSYEIKNGAKANPDEQPGQEEVNVGPGGVIYVTANSASGSKYYDITAPDNSGTSGAGNGADPLKPQDYWYNSVQNQEHVRTYVKVSVQADQLVVQNIRSGTCAAPNAAVERGKVAWCGPDSGASAAQPVGSIVDKVTIRPNHGDGQDIQVTVPQAAPGEFGWTIDGRNGLVDLGTAVEKPGDYFEAQGQINPIAVTDTRNSRAPWSISASVGDFRDGANTFSGKFLGWTPKVTTPGAGAAAGAPVKSGFDGGDGLSVSRTLGTAGQGHERGTAKLGAGLDLKIPTEVSKGSYRGTLTITALSE</sequence>
<evidence type="ECO:0008006" key="7">
    <source>
        <dbReference type="Google" id="ProtNLM"/>
    </source>
</evidence>
<dbReference type="Proteomes" id="UP001501079">
    <property type="component" value="Unassembled WGS sequence"/>
</dbReference>
<evidence type="ECO:0000313" key="5">
    <source>
        <dbReference type="EMBL" id="GAA4171708.1"/>
    </source>
</evidence>
<dbReference type="InterPro" id="IPR015914">
    <property type="entry name" value="PAPs_N"/>
</dbReference>
<feature type="domain" description="Purple acid phosphatase N-terminal" evidence="4">
    <location>
        <begin position="55"/>
        <end position="146"/>
    </location>
</feature>
<feature type="domain" description="Calcineurin-like phosphoesterase" evidence="3">
    <location>
        <begin position="155"/>
        <end position="361"/>
    </location>
</feature>
<dbReference type="Gene3D" id="2.60.40.380">
    <property type="entry name" value="Purple acid phosphatase-like, N-terminal"/>
    <property type="match status" value="1"/>
</dbReference>
<keyword evidence="6" id="KW-1185">Reference proteome</keyword>
<dbReference type="PANTHER" id="PTHR22953:SF153">
    <property type="entry name" value="PURPLE ACID PHOSPHATASE"/>
    <property type="match status" value="1"/>
</dbReference>
<keyword evidence="1 2" id="KW-0732">Signal</keyword>
<dbReference type="InterPro" id="IPR029052">
    <property type="entry name" value="Metallo-depent_PP-like"/>
</dbReference>
<accession>A0ABP7ZW87</accession>
<feature type="chain" id="PRO_5046220080" description="Metallophosphoesterase family protein" evidence="2">
    <location>
        <begin position="45"/>
        <end position="665"/>
    </location>
</feature>
<organism evidence="5 6">
    <name type="scientific">Gryllotalpicola koreensis</name>
    <dbReference type="NCBI Taxonomy" id="993086"/>
    <lineage>
        <taxon>Bacteria</taxon>
        <taxon>Bacillati</taxon>
        <taxon>Actinomycetota</taxon>
        <taxon>Actinomycetes</taxon>
        <taxon>Micrococcales</taxon>
        <taxon>Microbacteriaceae</taxon>
        <taxon>Gryllotalpicola</taxon>
    </lineage>
</organism>